<dbReference type="AlphaFoldDB" id="A0A1T4YRA2"/>
<evidence type="ECO:0000313" key="2">
    <source>
        <dbReference type="EMBL" id="SKB04367.1"/>
    </source>
</evidence>
<dbReference type="NCBIfam" id="TIGR02595">
    <property type="entry name" value="PEP_CTERM"/>
    <property type="match status" value="1"/>
</dbReference>
<reference evidence="3" key="1">
    <citation type="submission" date="2017-02" db="EMBL/GenBank/DDBJ databases">
        <authorList>
            <person name="Varghese N."/>
            <person name="Submissions S."/>
        </authorList>
    </citation>
    <scope>NUCLEOTIDE SEQUENCE [LARGE SCALE GENOMIC DNA]</scope>
    <source>
        <strain evidence="3">ATCC 700200</strain>
    </source>
</reference>
<accession>A0A1T4YRA2</accession>
<gene>
    <name evidence="2" type="ORF">SAMN02745166_04052</name>
</gene>
<protein>
    <submittedName>
        <fullName evidence="2">PEP-CTERM protein-sorting domain-containing protein</fullName>
    </submittedName>
</protein>
<sequence>MTKWIFTLTLASVLSWTALTSGAVLLQQEAGVFAFEAEDYSSLTGSGWSVITTSGGTQTIPTGSNVVGDALYTHGGGSPSSFATYDLQFTSDGTYYVFTKYSMYDRSNSTPPPSYGNEDSFYLPRDLGIAAATGAGQDNDWYAQHLPSQGHLPAASETPNPNEGQYFYWDMGQFSGDSTAALTFTVTGASVENPLDVTFTIGNREGGVAIDRFVLSTTNYNASISGGNSATLDGIASVPEPSRSLFILLALVALALRRRR</sequence>
<proteinExistence type="predicted"/>
<keyword evidence="3" id="KW-1185">Reference proteome</keyword>
<feature type="chain" id="PRO_5013046663" evidence="1">
    <location>
        <begin position="24"/>
        <end position="260"/>
    </location>
</feature>
<dbReference type="Proteomes" id="UP000190774">
    <property type="component" value="Unassembled WGS sequence"/>
</dbReference>
<name>A0A1T4YRA2_9BACT</name>
<evidence type="ECO:0000313" key="3">
    <source>
        <dbReference type="Proteomes" id="UP000190774"/>
    </source>
</evidence>
<dbReference type="EMBL" id="FUYE01000016">
    <property type="protein sequence ID" value="SKB04367.1"/>
    <property type="molecule type" value="Genomic_DNA"/>
</dbReference>
<evidence type="ECO:0000256" key="1">
    <source>
        <dbReference type="SAM" id="SignalP"/>
    </source>
</evidence>
<dbReference type="RefSeq" id="WP_078815199.1">
    <property type="nucleotide sequence ID" value="NZ_FUYE01000016.1"/>
</dbReference>
<dbReference type="InterPro" id="IPR013424">
    <property type="entry name" value="Ice-binding_C"/>
</dbReference>
<dbReference type="OrthoDB" id="9826329at2"/>
<keyword evidence="1" id="KW-0732">Signal</keyword>
<organism evidence="2 3">
    <name type="scientific">Prosthecobacter debontii</name>
    <dbReference type="NCBI Taxonomy" id="48467"/>
    <lineage>
        <taxon>Bacteria</taxon>
        <taxon>Pseudomonadati</taxon>
        <taxon>Verrucomicrobiota</taxon>
        <taxon>Verrucomicrobiia</taxon>
        <taxon>Verrucomicrobiales</taxon>
        <taxon>Verrucomicrobiaceae</taxon>
        <taxon>Prosthecobacter</taxon>
    </lineage>
</organism>
<feature type="signal peptide" evidence="1">
    <location>
        <begin position="1"/>
        <end position="23"/>
    </location>
</feature>